<dbReference type="Pfam" id="PF13242">
    <property type="entry name" value="Hydrolase_like"/>
    <property type="match status" value="1"/>
</dbReference>
<dbReference type="InterPro" id="IPR006357">
    <property type="entry name" value="HAD-SF_hydro_IIA"/>
</dbReference>
<dbReference type="PANTHER" id="PTHR14269">
    <property type="entry name" value="CDP-DIACYLGLYCEROL--GLYCEROL-3-PHOSPHATE 3-PHOSPHATIDYLTRANSFERASE-RELATED"/>
    <property type="match status" value="1"/>
</dbReference>
<sequence length="380" mass="42667">MSGLGFSLPTSRAFRINQHATRFPCALRNVTIRNYRVRSGWAQQGPPLAFAFDIDGVLLKGENVIPQAKKAIQMLEGDNKLGIKIPYIFITNGGGVSEKTRCRKLSEKLGVEVSLSQFMQAHTVLRSVVNKYADEPVLVLGGRPGDVPRVAEEYGFRNVYTTLDILSWDQSIWPLHSLDENELAFLRPRPKFDPSTRFAAVFVFHDPRNWALDTQITCDILRNNGYVLPPSVLESTSKTLKGGQANLVSLVFCNPDLLWGNDFPAPRLGQGGFRVAFQSVYRELTGNEYPYTQLGKPTVETYKYAEELLRARLKELYQPLKNEGSQDEILPNVYMVGDNPESDIAGANTKGWSSILVKTGLRNSNNRAIYLLLIKQYKAY</sequence>
<evidence type="ECO:0000313" key="1">
    <source>
        <dbReference type="EMBL" id="PAV18995.1"/>
    </source>
</evidence>
<comment type="caution">
    <text evidence="1">The sequence shown here is derived from an EMBL/GenBank/DDBJ whole genome shotgun (WGS) entry which is preliminary data.</text>
</comment>
<dbReference type="AlphaFoldDB" id="A0A286UHQ8"/>
<dbReference type="InterPro" id="IPR036412">
    <property type="entry name" value="HAD-like_sf"/>
</dbReference>
<reference evidence="1 2" key="1">
    <citation type="journal article" date="2017" name="Mol. Ecol.">
        <title>Comparative and population genomic landscape of Phellinus noxius: A hypervariable fungus causing root rot in trees.</title>
        <authorList>
            <person name="Chung C.L."/>
            <person name="Lee T.J."/>
            <person name="Akiba M."/>
            <person name="Lee H.H."/>
            <person name="Kuo T.H."/>
            <person name="Liu D."/>
            <person name="Ke H.M."/>
            <person name="Yokoi T."/>
            <person name="Roa M.B."/>
            <person name="Lu M.J."/>
            <person name="Chang Y.Y."/>
            <person name="Ann P.J."/>
            <person name="Tsai J.N."/>
            <person name="Chen C.Y."/>
            <person name="Tzean S.S."/>
            <person name="Ota Y."/>
            <person name="Hattori T."/>
            <person name="Sahashi N."/>
            <person name="Liou R.F."/>
            <person name="Kikuchi T."/>
            <person name="Tsai I.J."/>
        </authorList>
    </citation>
    <scope>NUCLEOTIDE SEQUENCE [LARGE SCALE GENOMIC DNA]</scope>
    <source>
        <strain evidence="1 2">FFPRI411160</strain>
    </source>
</reference>
<dbReference type="STRING" id="2282107.A0A286UHQ8"/>
<dbReference type="Proteomes" id="UP000217199">
    <property type="component" value="Unassembled WGS sequence"/>
</dbReference>
<gene>
    <name evidence="1" type="ORF">PNOK_0583900</name>
</gene>
<evidence type="ECO:0000313" key="2">
    <source>
        <dbReference type="Proteomes" id="UP000217199"/>
    </source>
</evidence>
<dbReference type="InterPro" id="IPR023214">
    <property type="entry name" value="HAD_sf"/>
</dbReference>
<dbReference type="InParanoid" id="A0A286UHQ8"/>
<keyword evidence="1" id="KW-0378">Hydrolase</keyword>
<proteinExistence type="predicted"/>
<dbReference type="OrthoDB" id="10251048at2759"/>
<organism evidence="1 2">
    <name type="scientific">Pyrrhoderma noxium</name>
    <dbReference type="NCBI Taxonomy" id="2282107"/>
    <lineage>
        <taxon>Eukaryota</taxon>
        <taxon>Fungi</taxon>
        <taxon>Dikarya</taxon>
        <taxon>Basidiomycota</taxon>
        <taxon>Agaricomycotina</taxon>
        <taxon>Agaricomycetes</taxon>
        <taxon>Hymenochaetales</taxon>
        <taxon>Hymenochaetaceae</taxon>
        <taxon>Pyrrhoderma</taxon>
    </lineage>
</organism>
<dbReference type="Gene3D" id="3.40.50.1000">
    <property type="entry name" value="HAD superfamily/HAD-like"/>
    <property type="match status" value="2"/>
</dbReference>
<dbReference type="FunCoup" id="A0A286UHQ8">
    <property type="interactions" value="203"/>
</dbReference>
<dbReference type="SUPFAM" id="SSF56784">
    <property type="entry name" value="HAD-like"/>
    <property type="match status" value="1"/>
</dbReference>
<dbReference type="EMBL" id="NBII01000005">
    <property type="protein sequence ID" value="PAV18995.1"/>
    <property type="molecule type" value="Genomic_DNA"/>
</dbReference>
<protein>
    <submittedName>
        <fullName evidence="1">HAD hydrolase</fullName>
    </submittedName>
</protein>
<dbReference type="InterPro" id="IPR006353">
    <property type="entry name" value="HAD-SF_hydro_IIA_CECR5"/>
</dbReference>
<name>A0A286UHQ8_9AGAM</name>
<dbReference type="NCBIfam" id="TIGR01460">
    <property type="entry name" value="HAD-SF-IIA"/>
    <property type="match status" value="1"/>
</dbReference>
<accession>A0A286UHQ8</accession>
<keyword evidence="2" id="KW-1185">Reference proteome</keyword>
<dbReference type="GO" id="GO:0046474">
    <property type="term" value="P:glycerophospholipid biosynthetic process"/>
    <property type="evidence" value="ECO:0007669"/>
    <property type="project" value="TreeGrafter"/>
</dbReference>
<dbReference type="PANTHER" id="PTHR14269:SF4">
    <property type="entry name" value="CAT EYE SYNDROME CRITICAL REGION PROTEIN 5"/>
    <property type="match status" value="1"/>
</dbReference>
<dbReference type="InterPro" id="IPR050324">
    <property type="entry name" value="CDP-alcohol_PTase-I"/>
</dbReference>
<dbReference type="GO" id="GO:0005739">
    <property type="term" value="C:mitochondrion"/>
    <property type="evidence" value="ECO:0007669"/>
    <property type="project" value="TreeGrafter"/>
</dbReference>
<dbReference type="Pfam" id="PF13344">
    <property type="entry name" value="Hydrolase_6"/>
    <property type="match status" value="1"/>
</dbReference>
<dbReference type="NCBIfam" id="TIGR01456">
    <property type="entry name" value="CECR5"/>
    <property type="match status" value="1"/>
</dbReference>
<dbReference type="GO" id="GO:0016787">
    <property type="term" value="F:hydrolase activity"/>
    <property type="evidence" value="ECO:0007669"/>
    <property type="project" value="UniProtKB-KW"/>
</dbReference>